<evidence type="ECO:0000313" key="1">
    <source>
        <dbReference type="EMBL" id="GME23117.1"/>
    </source>
</evidence>
<dbReference type="EMBL" id="BSXG01000005">
    <property type="protein sequence ID" value="GME23117.1"/>
    <property type="molecule type" value="Genomic_DNA"/>
</dbReference>
<organism evidence="1 2">
    <name type="scientific">Neofusicoccum parvum</name>
    <dbReference type="NCBI Taxonomy" id="310453"/>
    <lineage>
        <taxon>Eukaryota</taxon>
        <taxon>Fungi</taxon>
        <taxon>Dikarya</taxon>
        <taxon>Ascomycota</taxon>
        <taxon>Pezizomycotina</taxon>
        <taxon>Dothideomycetes</taxon>
        <taxon>Dothideomycetes incertae sedis</taxon>
        <taxon>Botryosphaeriales</taxon>
        <taxon>Botryosphaeriaceae</taxon>
        <taxon>Neofusicoccum</taxon>
    </lineage>
</organism>
<sequence length="394" mass="43127">MDLESANALNARVEALWKQLDTRKQGHLDLNGLKRGLRKIDHPLKNADDLLKDVLKSVDADGNGQISYSEFHSFVKQTELELWQLFKSIDRNSDGRLDKGELQAAFLRAGLVVPNSKLNQFFGEVDSNNDGVISFEEWRDFLLFIPAETPSLKAVLSYYSSTVQMTPEGDVAVNDEIMNGLGYFVAGGLAGIVSRTTTAPLDRLKVYLIAQTTSTAETAVHAAKSGAPLAAVKNGAMSLVTATKELWAAGGMRSLYAGNGLNVVKVMPDRMQCETVQGGLHGNKLIIATAKKMWAKDGLRSFYRGLPMGLLGIFPYAAVDLGTFEYLKRMVTSQGTVLHPRTYTGIMDVTRQTIKGEGMRGLFKGLTPNLLKVVPAVSITYVVYEHSKKALNLH</sequence>
<dbReference type="Proteomes" id="UP001165186">
    <property type="component" value="Unassembled WGS sequence"/>
</dbReference>
<comment type="caution">
    <text evidence="1">The sequence shown here is derived from an EMBL/GenBank/DDBJ whole genome shotgun (WGS) entry which is preliminary data.</text>
</comment>
<name>A0ACB5RRG9_9PEZI</name>
<evidence type="ECO:0000313" key="2">
    <source>
        <dbReference type="Proteomes" id="UP001165186"/>
    </source>
</evidence>
<gene>
    <name evidence="1" type="primary">g9368</name>
    <name evidence="1" type="ORF">NpPPO83_00009368</name>
</gene>
<reference evidence="1" key="1">
    <citation type="submission" date="2024-09" db="EMBL/GenBank/DDBJ databases">
        <title>Draft Genome Sequences of Neofusicoccum parvum.</title>
        <authorList>
            <person name="Ashida A."/>
            <person name="Camagna M."/>
            <person name="Tanaka A."/>
            <person name="Takemoto D."/>
        </authorList>
    </citation>
    <scope>NUCLEOTIDE SEQUENCE</scope>
    <source>
        <strain evidence="1">PPO83</strain>
    </source>
</reference>
<proteinExistence type="predicted"/>
<keyword evidence="2" id="KW-1185">Reference proteome</keyword>
<accession>A0ACB5RRG9</accession>
<protein>
    <submittedName>
        <fullName evidence="1">Calcium-binding mitochondrial carrier SAL1</fullName>
    </submittedName>
</protein>